<dbReference type="InterPro" id="IPR036010">
    <property type="entry name" value="2Fe-2S_ferredoxin-like_sf"/>
</dbReference>
<dbReference type="FunFam" id="3.10.20.740:FF:000001">
    <property type="entry name" value="NADH-quinone oxidoreductase subunit G"/>
    <property type="match status" value="1"/>
</dbReference>
<dbReference type="PANTHER" id="PTHR43105">
    <property type="entry name" value="RESPIRATORY NITRATE REDUCTASE"/>
    <property type="match status" value="1"/>
</dbReference>
<evidence type="ECO:0000313" key="16">
    <source>
        <dbReference type="EMBL" id="TQL32069.1"/>
    </source>
</evidence>
<dbReference type="Gene3D" id="2.20.25.90">
    <property type="entry name" value="ADC-like domains"/>
    <property type="match status" value="1"/>
</dbReference>
<dbReference type="GO" id="GO:0042773">
    <property type="term" value="P:ATP synthesis coupled electron transport"/>
    <property type="evidence" value="ECO:0007669"/>
    <property type="project" value="InterPro"/>
</dbReference>
<evidence type="ECO:0000256" key="4">
    <source>
        <dbReference type="ARBA" id="ARBA00022714"/>
    </source>
</evidence>
<dbReference type="InterPro" id="IPR019574">
    <property type="entry name" value="NADH_UbQ_OxRdtase_Gsu_4Fe4S-bd"/>
</dbReference>
<evidence type="ECO:0000256" key="3">
    <source>
        <dbReference type="ARBA" id="ARBA00022485"/>
    </source>
</evidence>
<dbReference type="SUPFAM" id="SSF54862">
    <property type="entry name" value="4Fe-4S ferredoxins"/>
    <property type="match status" value="1"/>
</dbReference>
<dbReference type="InterPro" id="IPR000283">
    <property type="entry name" value="NADH_UbQ_OxRdtase_75kDa_su_CS"/>
</dbReference>
<dbReference type="InterPro" id="IPR054351">
    <property type="entry name" value="NADH_UbQ_OxRdtase_ferredoxin"/>
</dbReference>
<accession>A0A542X8C8</accession>
<gene>
    <name evidence="16" type="ORF">FB554_0184</name>
</gene>
<dbReference type="AlphaFoldDB" id="A0A542X8C8"/>
<dbReference type="FunFam" id="3.30.70.20:FF:000016">
    <property type="entry name" value="NADH-quinone oxidoreductase"/>
    <property type="match status" value="1"/>
</dbReference>
<dbReference type="GO" id="GO:0016020">
    <property type="term" value="C:membrane"/>
    <property type="evidence" value="ECO:0007669"/>
    <property type="project" value="InterPro"/>
</dbReference>
<dbReference type="Gene3D" id="3.10.20.740">
    <property type="match status" value="1"/>
</dbReference>
<evidence type="ECO:0000256" key="12">
    <source>
        <dbReference type="RuleBase" id="RU003525"/>
    </source>
</evidence>
<dbReference type="PROSITE" id="PS00643">
    <property type="entry name" value="COMPLEX1_75K_3"/>
    <property type="match status" value="1"/>
</dbReference>
<dbReference type="InterPro" id="IPR009010">
    <property type="entry name" value="Asp_de-COase-like_dom_sf"/>
</dbReference>
<organism evidence="16 17">
    <name type="scientific">Barrientosiimonas humi</name>
    <dbReference type="NCBI Taxonomy" id="999931"/>
    <lineage>
        <taxon>Bacteria</taxon>
        <taxon>Bacillati</taxon>
        <taxon>Actinomycetota</taxon>
        <taxon>Actinomycetes</taxon>
        <taxon>Micrococcales</taxon>
        <taxon>Dermacoccaceae</taxon>
        <taxon>Barrientosiimonas</taxon>
    </lineage>
</organism>
<dbReference type="PROSITE" id="PS00641">
    <property type="entry name" value="COMPLEX1_75K_1"/>
    <property type="match status" value="1"/>
</dbReference>
<dbReference type="PROSITE" id="PS51839">
    <property type="entry name" value="4FE4S_HC3"/>
    <property type="match status" value="1"/>
</dbReference>
<proteinExistence type="inferred from homology"/>
<keyword evidence="5 12" id="KW-0874">Quinone</keyword>
<feature type="domain" description="4Fe-4S Mo/W bis-MGD-type" evidence="14">
    <location>
        <begin position="241"/>
        <end position="297"/>
    </location>
</feature>
<keyword evidence="3 12" id="KW-0004">4Fe-4S</keyword>
<keyword evidence="17" id="KW-1185">Reference proteome</keyword>
<dbReference type="RefSeq" id="WP_142004219.1">
    <property type="nucleotide sequence ID" value="NZ_CAJTBP010000001.1"/>
</dbReference>
<dbReference type="InterPro" id="IPR001041">
    <property type="entry name" value="2Fe-2S_ferredoxin-type"/>
</dbReference>
<dbReference type="GO" id="GO:0003954">
    <property type="term" value="F:NADH dehydrogenase activity"/>
    <property type="evidence" value="ECO:0007669"/>
    <property type="project" value="TreeGrafter"/>
</dbReference>
<dbReference type="Proteomes" id="UP000318336">
    <property type="component" value="Unassembled WGS sequence"/>
</dbReference>
<dbReference type="GO" id="GO:0048038">
    <property type="term" value="F:quinone binding"/>
    <property type="evidence" value="ECO:0007669"/>
    <property type="project" value="UniProtKB-UniRule"/>
</dbReference>
<dbReference type="SUPFAM" id="SSF53706">
    <property type="entry name" value="Formate dehydrogenase/DMSO reductase, domains 1-3"/>
    <property type="match status" value="1"/>
</dbReference>
<evidence type="ECO:0000313" key="17">
    <source>
        <dbReference type="Proteomes" id="UP000318336"/>
    </source>
</evidence>
<comment type="cofactor">
    <cofactor evidence="12">
        <name>[2Fe-2S] cluster</name>
        <dbReference type="ChEBI" id="CHEBI:190135"/>
    </cofactor>
    <text evidence="12">Binds 1 [2Fe-2S] cluster per subunit.</text>
</comment>
<dbReference type="PROSITE" id="PS51085">
    <property type="entry name" value="2FE2S_FER_2"/>
    <property type="match status" value="1"/>
</dbReference>
<evidence type="ECO:0000259" key="15">
    <source>
        <dbReference type="PROSITE" id="PS51839"/>
    </source>
</evidence>
<dbReference type="InterPro" id="IPR050123">
    <property type="entry name" value="Prok_molybdopt-oxidoreductase"/>
</dbReference>
<evidence type="ECO:0000256" key="7">
    <source>
        <dbReference type="ARBA" id="ARBA00022967"/>
    </source>
</evidence>
<protein>
    <recommendedName>
        <fullName evidence="12">NADH-quinone oxidoreductase</fullName>
        <ecNumber evidence="12">7.1.1.-</ecNumber>
    </recommendedName>
</protein>
<dbReference type="Pfam" id="PF01568">
    <property type="entry name" value="Molydop_binding"/>
    <property type="match status" value="1"/>
</dbReference>
<dbReference type="PROSITE" id="PS00642">
    <property type="entry name" value="COMPLEX1_75K_2"/>
    <property type="match status" value="1"/>
</dbReference>
<evidence type="ECO:0000256" key="8">
    <source>
        <dbReference type="ARBA" id="ARBA00023004"/>
    </source>
</evidence>
<dbReference type="Gene3D" id="3.30.70.20">
    <property type="match status" value="1"/>
</dbReference>
<dbReference type="Gene3D" id="3.40.50.740">
    <property type="match status" value="2"/>
</dbReference>
<comment type="catalytic activity">
    <reaction evidence="11 12">
        <text>a quinone + NADH + 5 H(+)(in) = a quinol + NAD(+) + 4 H(+)(out)</text>
        <dbReference type="Rhea" id="RHEA:57888"/>
        <dbReference type="ChEBI" id="CHEBI:15378"/>
        <dbReference type="ChEBI" id="CHEBI:24646"/>
        <dbReference type="ChEBI" id="CHEBI:57540"/>
        <dbReference type="ChEBI" id="CHEBI:57945"/>
        <dbReference type="ChEBI" id="CHEBI:132124"/>
    </reaction>
</comment>
<dbReference type="SMART" id="SM00926">
    <property type="entry name" value="Molybdop_Fe4S4"/>
    <property type="match status" value="1"/>
</dbReference>
<dbReference type="Gene3D" id="2.40.40.20">
    <property type="match status" value="1"/>
</dbReference>
<evidence type="ECO:0000256" key="11">
    <source>
        <dbReference type="ARBA" id="ARBA00047712"/>
    </source>
</evidence>
<dbReference type="GO" id="GO:0046872">
    <property type="term" value="F:metal ion binding"/>
    <property type="evidence" value="ECO:0007669"/>
    <property type="project" value="UniProtKB-UniRule"/>
</dbReference>
<dbReference type="Gene3D" id="3.40.228.10">
    <property type="entry name" value="Dimethylsulfoxide Reductase, domain 2"/>
    <property type="match status" value="1"/>
</dbReference>
<dbReference type="GO" id="GO:0051539">
    <property type="term" value="F:4 iron, 4 sulfur cluster binding"/>
    <property type="evidence" value="ECO:0007669"/>
    <property type="project" value="UniProtKB-KW"/>
</dbReference>
<evidence type="ECO:0000256" key="9">
    <source>
        <dbReference type="ARBA" id="ARBA00023014"/>
    </source>
</evidence>
<comment type="cofactor">
    <cofactor evidence="1 12">
        <name>[4Fe-4S] cluster</name>
        <dbReference type="ChEBI" id="CHEBI:49883"/>
    </cofactor>
</comment>
<name>A0A542X8C8_9MICO</name>
<feature type="domain" description="2Fe-2S ferredoxin-type" evidence="13">
    <location>
        <begin position="14"/>
        <end position="101"/>
    </location>
</feature>
<dbReference type="EMBL" id="VFOK01000001">
    <property type="protein sequence ID" value="TQL32069.1"/>
    <property type="molecule type" value="Genomic_DNA"/>
</dbReference>
<dbReference type="NCBIfam" id="TIGR01973">
    <property type="entry name" value="NuoG"/>
    <property type="match status" value="1"/>
</dbReference>
<dbReference type="CDD" id="cd00207">
    <property type="entry name" value="fer2"/>
    <property type="match status" value="1"/>
</dbReference>
<dbReference type="GO" id="GO:0051537">
    <property type="term" value="F:2 iron, 2 sulfur cluster binding"/>
    <property type="evidence" value="ECO:0007669"/>
    <property type="project" value="UniProtKB-UniRule"/>
</dbReference>
<dbReference type="Pfam" id="PF00384">
    <property type="entry name" value="Molybdopterin"/>
    <property type="match status" value="1"/>
</dbReference>
<dbReference type="InterPro" id="IPR006963">
    <property type="entry name" value="Mopterin_OxRdtase_4Fe-4S_dom"/>
</dbReference>
<dbReference type="GO" id="GO:0008137">
    <property type="term" value="F:NADH dehydrogenase (ubiquinone) activity"/>
    <property type="evidence" value="ECO:0007669"/>
    <property type="project" value="UniProtKB-UniRule"/>
</dbReference>
<dbReference type="Pfam" id="PF22117">
    <property type="entry name" value="Fer4_Nqo3"/>
    <property type="match status" value="1"/>
</dbReference>
<reference evidence="16 17" key="1">
    <citation type="submission" date="2019-06" db="EMBL/GenBank/DDBJ databases">
        <title>Sequencing the genomes of 1000 actinobacteria strains.</title>
        <authorList>
            <person name="Klenk H.-P."/>
        </authorList>
    </citation>
    <scope>NUCLEOTIDE SEQUENCE [LARGE SCALE GENOMIC DNA]</scope>
    <source>
        <strain evidence="16 17">DSM 24617</strain>
    </source>
</reference>
<dbReference type="SUPFAM" id="SSF54292">
    <property type="entry name" value="2Fe-2S ferredoxin-like"/>
    <property type="match status" value="1"/>
</dbReference>
<evidence type="ECO:0000256" key="10">
    <source>
        <dbReference type="ARBA" id="ARBA00023027"/>
    </source>
</evidence>
<dbReference type="PROSITE" id="PS51669">
    <property type="entry name" value="4FE4S_MOW_BIS_MGD"/>
    <property type="match status" value="1"/>
</dbReference>
<keyword evidence="9 12" id="KW-0411">Iron-sulfur</keyword>
<dbReference type="NCBIfam" id="NF005895">
    <property type="entry name" value="PRK07860.1"/>
    <property type="match status" value="1"/>
</dbReference>
<dbReference type="GO" id="GO:0043546">
    <property type="term" value="F:molybdopterin cofactor binding"/>
    <property type="evidence" value="ECO:0007669"/>
    <property type="project" value="InterPro"/>
</dbReference>
<dbReference type="SMART" id="SM00929">
    <property type="entry name" value="NADH-G_4Fe-4S_3"/>
    <property type="match status" value="1"/>
</dbReference>
<keyword evidence="6 12" id="KW-0479">Metal-binding</keyword>
<dbReference type="Pfam" id="PF13510">
    <property type="entry name" value="Fer2_4"/>
    <property type="match status" value="1"/>
</dbReference>
<evidence type="ECO:0000256" key="2">
    <source>
        <dbReference type="ARBA" id="ARBA00005404"/>
    </source>
</evidence>
<feature type="domain" description="4Fe-4S His(Cys)3-ligated-type" evidence="15">
    <location>
        <begin position="103"/>
        <end position="142"/>
    </location>
</feature>
<dbReference type="InterPro" id="IPR006657">
    <property type="entry name" value="MoPterin_dinucl-bd_dom"/>
</dbReference>
<keyword evidence="10 12" id="KW-0520">NAD</keyword>
<keyword evidence="8 12" id="KW-0408">Iron</keyword>
<dbReference type="SUPFAM" id="SSF50692">
    <property type="entry name" value="ADC-like"/>
    <property type="match status" value="1"/>
</dbReference>
<evidence type="ECO:0000256" key="6">
    <source>
        <dbReference type="ARBA" id="ARBA00022723"/>
    </source>
</evidence>
<evidence type="ECO:0000256" key="1">
    <source>
        <dbReference type="ARBA" id="ARBA00001966"/>
    </source>
</evidence>
<comment type="similarity">
    <text evidence="2 12">Belongs to the complex I 75 kDa subunit family.</text>
</comment>
<comment type="caution">
    <text evidence="16">The sequence shown here is derived from an EMBL/GenBank/DDBJ whole genome shotgun (WGS) entry which is preliminary data.</text>
</comment>
<keyword evidence="4 12" id="KW-0001">2Fe-2S</keyword>
<evidence type="ECO:0000259" key="13">
    <source>
        <dbReference type="PROSITE" id="PS51085"/>
    </source>
</evidence>
<dbReference type="Pfam" id="PF22151">
    <property type="entry name" value="Fer4_NDSU1"/>
    <property type="match status" value="1"/>
</dbReference>
<dbReference type="OrthoDB" id="9810782at2"/>
<dbReference type="InterPro" id="IPR010228">
    <property type="entry name" value="NADH_UbQ_OxRdtase_Gsu"/>
</dbReference>
<dbReference type="EC" id="7.1.1.-" evidence="12"/>
<evidence type="ECO:0000259" key="14">
    <source>
        <dbReference type="PROSITE" id="PS51669"/>
    </source>
</evidence>
<comment type="function">
    <text evidence="12">NDH-1 shuttles electrons from NADH, via FMN and iron-sulfur (Fe-S) centers, to quinones in the respiratory chain. Couples the redox reaction to proton translocation (for every two electrons transferred, four hydrogen ions are translocated across the cytoplasmic membrane), and thus conserves the redox energy in a proton gradient.</text>
</comment>
<evidence type="ECO:0000256" key="5">
    <source>
        <dbReference type="ARBA" id="ARBA00022719"/>
    </source>
</evidence>
<dbReference type="Pfam" id="PF10588">
    <property type="entry name" value="NADH-G_4Fe-4S_3"/>
    <property type="match status" value="1"/>
</dbReference>
<dbReference type="PANTHER" id="PTHR43105:SF12">
    <property type="entry name" value="NADH-QUINONE OXIDOREDUCTASE SUBUNIT G"/>
    <property type="match status" value="1"/>
</dbReference>
<dbReference type="InterPro" id="IPR006656">
    <property type="entry name" value="Mopterin_OxRdtase"/>
</dbReference>
<sequence>MTTTAPAPKEQATDLVTLTVDGVAVSVPKGTLVIRAAEQIGIQIPRFCDHPLLDPIGACRQCLVEVSTKAPDGAMKPMPKPQASCTLEVSEGMEVKTQQSSPVADKAQQGVMELLLVNHPLDCPVCDKGGECPLQNQAMSNGRPRTRFEDIKRTFPKPISISSQVLLDRERCVLCARCTRFSDQIAGDPFIALIERGALQQVGIYEEKPFESYFSGNTIQICPVGALTSAAYRFRSRPFDLMSTPSVCEHCASGCSLRVDHRRGVVLRRMALENPEVNEEWNCDKGRWAFTYATARNRLETPLVRDASGALQVAAWPEAIAAAAAGLQIARDAGGVGVLPGGRVSAEDAYAYSKFARMVLGTNDIDLRARPHSAEEAAFLAHAVVGTGPDTGAVTYTDVEHAPSVLLVGLEPEEESPILFLRLRRAFRKNKTKVVSLAPYATRGLEKVGGTLVPTAPGTEAEVLDALASGAADLGDDVAATVQDLGADSLILVGERLATVAGGFSAVLELAKAKGARVAWVPRRAGERGGVEVGALPNLLPGGRLVTDAAARDQVATIWGATDLPDTEGRDLTAILEAAASGQLAGLVVGGVDPDDLPDPQLARRALEKAFVVSLEIREEAAASYADVVLPVAPHQEKAGTFFDWEGRPRPFEQSLESVAMADFRVLDLLAAELGEFLGTRSLDQTRAELDELGTIGSTGAPAPRVRRGGVPRPLVGEAVLATWSQLLDLGLMQQNEPFLAGTAHRPVVRLSAATAQGVGVVEGQPLNVSTKRGTITLPARITAMPDHVVWLPTNSPGSTVRATLGAVGGDLVRLTPGEALPQQTTKDGVA</sequence>
<keyword evidence="7 12" id="KW-1278">Translocase</keyword>